<dbReference type="AlphaFoldDB" id="A0AAW1X0H6"/>
<evidence type="ECO:0000313" key="1">
    <source>
        <dbReference type="EMBL" id="KAK9929914.1"/>
    </source>
</evidence>
<reference evidence="1 2" key="1">
    <citation type="journal article" date="2023" name="G3 (Bethesda)">
        <title>A chromosome-length genome assembly and annotation of blackberry (Rubus argutus, cv. 'Hillquist').</title>
        <authorList>
            <person name="Bruna T."/>
            <person name="Aryal R."/>
            <person name="Dudchenko O."/>
            <person name="Sargent D.J."/>
            <person name="Mead D."/>
            <person name="Buti M."/>
            <person name="Cavallini A."/>
            <person name="Hytonen T."/>
            <person name="Andres J."/>
            <person name="Pham M."/>
            <person name="Weisz D."/>
            <person name="Mascagni F."/>
            <person name="Usai G."/>
            <person name="Natali L."/>
            <person name="Bassil N."/>
            <person name="Fernandez G.E."/>
            <person name="Lomsadze A."/>
            <person name="Armour M."/>
            <person name="Olukolu B."/>
            <person name="Poorten T."/>
            <person name="Britton C."/>
            <person name="Davik J."/>
            <person name="Ashrafi H."/>
            <person name="Aiden E.L."/>
            <person name="Borodovsky M."/>
            <person name="Worthington M."/>
        </authorList>
    </citation>
    <scope>NUCLEOTIDE SEQUENCE [LARGE SCALE GENOMIC DNA]</scope>
    <source>
        <strain evidence="1">PI 553951</strain>
    </source>
</reference>
<gene>
    <name evidence="1" type="ORF">M0R45_026983</name>
</gene>
<proteinExistence type="predicted"/>
<comment type="caution">
    <text evidence="1">The sequence shown here is derived from an EMBL/GenBank/DDBJ whole genome shotgun (WGS) entry which is preliminary data.</text>
</comment>
<evidence type="ECO:0008006" key="3">
    <source>
        <dbReference type="Google" id="ProtNLM"/>
    </source>
</evidence>
<keyword evidence="2" id="KW-1185">Reference proteome</keyword>
<evidence type="ECO:0000313" key="2">
    <source>
        <dbReference type="Proteomes" id="UP001457282"/>
    </source>
</evidence>
<sequence length="125" mass="14441">MEILSLDTYFHASHLTTLGPLVIKLFINPQTLCAILFTTLKTRYEVYIRPLLGFSSFLQTHHELTLSQENLCFIIQEYGKHSPIDQAVFSIELPRPLIACNPWKYTTLCSSRFAKLSSFTELMPW</sequence>
<dbReference type="Proteomes" id="UP001457282">
    <property type="component" value="Unassembled WGS sequence"/>
</dbReference>
<organism evidence="1 2">
    <name type="scientific">Rubus argutus</name>
    <name type="common">Southern blackberry</name>
    <dbReference type="NCBI Taxonomy" id="59490"/>
    <lineage>
        <taxon>Eukaryota</taxon>
        <taxon>Viridiplantae</taxon>
        <taxon>Streptophyta</taxon>
        <taxon>Embryophyta</taxon>
        <taxon>Tracheophyta</taxon>
        <taxon>Spermatophyta</taxon>
        <taxon>Magnoliopsida</taxon>
        <taxon>eudicotyledons</taxon>
        <taxon>Gunneridae</taxon>
        <taxon>Pentapetalae</taxon>
        <taxon>rosids</taxon>
        <taxon>fabids</taxon>
        <taxon>Rosales</taxon>
        <taxon>Rosaceae</taxon>
        <taxon>Rosoideae</taxon>
        <taxon>Rosoideae incertae sedis</taxon>
        <taxon>Rubus</taxon>
    </lineage>
</organism>
<accession>A0AAW1X0H6</accession>
<protein>
    <recommendedName>
        <fullName evidence="3">Maturase K</fullName>
    </recommendedName>
</protein>
<dbReference type="EMBL" id="JBEDUW010000005">
    <property type="protein sequence ID" value="KAK9929914.1"/>
    <property type="molecule type" value="Genomic_DNA"/>
</dbReference>
<name>A0AAW1X0H6_RUBAR</name>